<comment type="caution">
    <text evidence="2">The sequence shown here is derived from an EMBL/GenBank/DDBJ whole genome shotgun (WGS) entry which is preliminary data.</text>
</comment>
<protein>
    <submittedName>
        <fullName evidence="2">Uncharacterized protein</fullName>
    </submittedName>
</protein>
<dbReference type="Proteomes" id="UP000189761">
    <property type="component" value="Unassembled WGS sequence"/>
</dbReference>
<dbReference type="EMBL" id="MTLA01000138">
    <property type="protein sequence ID" value="OOP68060.1"/>
    <property type="molecule type" value="Genomic_DNA"/>
</dbReference>
<feature type="region of interest" description="Disordered" evidence="1">
    <location>
        <begin position="88"/>
        <end position="110"/>
    </location>
</feature>
<dbReference type="AlphaFoldDB" id="A0A8E2IBS6"/>
<accession>A0A8E2IBS6</accession>
<feature type="compositionally biased region" description="Basic and acidic residues" evidence="1">
    <location>
        <begin position="90"/>
        <end position="104"/>
    </location>
</feature>
<name>A0A8E2IBS6_9BACI</name>
<sequence>MLKNTTKMIHKEMKRVTNQISSNLSLGLSSLPIKISREKEIENTLNIQISKPKTPDYLRKNIEMLTEIIDQKIQENSNLMEELLYGKKTQMKDPENKQEKKEAAKPGVKSDLSLVNLSEKQQDKVNKEIKIEAVSETKTGTKRDSNLVNINKPQQEKVNKQINVETASETITSTKRNSNLVNLSERLHDLVNKNIHVETASETITGTLLEVKEDYIIVGYTILIPLNQIIGISEIVEEEI</sequence>
<dbReference type="RefSeq" id="WP_078110295.1">
    <property type="nucleotide sequence ID" value="NZ_JALCJX010000001.1"/>
</dbReference>
<proteinExistence type="predicted"/>
<gene>
    <name evidence="2" type="ORF">BWZ43_12480</name>
</gene>
<reference evidence="2 3" key="1">
    <citation type="submission" date="2017-01" db="EMBL/GenBank/DDBJ databases">
        <title>Draft genome sequence of Bacillus oleronius.</title>
        <authorList>
            <person name="Allam M."/>
        </authorList>
    </citation>
    <scope>NUCLEOTIDE SEQUENCE [LARGE SCALE GENOMIC DNA]</scope>
    <source>
        <strain evidence="2 3">DSM 9356</strain>
    </source>
</reference>
<evidence type="ECO:0000256" key="1">
    <source>
        <dbReference type="SAM" id="MobiDB-lite"/>
    </source>
</evidence>
<evidence type="ECO:0000313" key="2">
    <source>
        <dbReference type="EMBL" id="OOP68060.1"/>
    </source>
</evidence>
<organism evidence="2 3">
    <name type="scientific">Heyndrickxia oleronia</name>
    <dbReference type="NCBI Taxonomy" id="38875"/>
    <lineage>
        <taxon>Bacteria</taxon>
        <taxon>Bacillati</taxon>
        <taxon>Bacillota</taxon>
        <taxon>Bacilli</taxon>
        <taxon>Bacillales</taxon>
        <taxon>Bacillaceae</taxon>
        <taxon>Heyndrickxia</taxon>
    </lineage>
</organism>
<keyword evidence="3" id="KW-1185">Reference proteome</keyword>
<evidence type="ECO:0000313" key="3">
    <source>
        <dbReference type="Proteomes" id="UP000189761"/>
    </source>
</evidence>